<dbReference type="Proteomes" id="UP000310760">
    <property type="component" value="Unassembled WGS sequence"/>
</dbReference>
<evidence type="ECO:0000313" key="1">
    <source>
        <dbReference type="EMBL" id="TGY68795.1"/>
    </source>
</evidence>
<dbReference type="Pfam" id="PF11185">
    <property type="entry name" value="DUF2971"/>
    <property type="match status" value="1"/>
</dbReference>
<dbReference type="EMBL" id="SRYJ01000035">
    <property type="protein sequence ID" value="TGY68795.1"/>
    <property type="molecule type" value="Genomic_DNA"/>
</dbReference>
<dbReference type="InterPro" id="IPR021352">
    <property type="entry name" value="DUF2971"/>
</dbReference>
<reference evidence="1 2" key="1">
    <citation type="submission" date="2019-04" db="EMBL/GenBank/DDBJ databases">
        <title>Microbes associate with the intestines of laboratory mice.</title>
        <authorList>
            <person name="Navarre W."/>
            <person name="Wong E."/>
            <person name="Huang K."/>
            <person name="Tropini C."/>
            <person name="Ng K."/>
            <person name="Yu B."/>
        </authorList>
    </citation>
    <scope>NUCLEOTIDE SEQUENCE [LARGE SCALE GENOMIC DNA]</scope>
    <source>
        <strain evidence="1 2">NM22_B1</strain>
    </source>
</reference>
<gene>
    <name evidence="1" type="ORF">E5339_14935</name>
</gene>
<evidence type="ECO:0000313" key="2">
    <source>
        <dbReference type="Proteomes" id="UP000310760"/>
    </source>
</evidence>
<name>A0A4S2FIT1_9BACT</name>
<organism evidence="1 2">
    <name type="scientific">Phocaeicola sartorii</name>
    <dbReference type="NCBI Taxonomy" id="671267"/>
    <lineage>
        <taxon>Bacteria</taxon>
        <taxon>Pseudomonadati</taxon>
        <taxon>Bacteroidota</taxon>
        <taxon>Bacteroidia</taxon>
        <taxon>Bacteroidales</taxon>
        <taxon>Bacteroidaceae</taxon>
        <taxon>Phocaeicola</taxon>
    </lineage>
</organism>
<dbReference type="RefSeq" id="WP_135952182.1">
    <property type="nucleotide sequence ID" value="NZ_CAOOJZ010000008.1"/>
</dbReference>
<proteinExistence type="predicted"/>
<sequence length="197" mass="23448">MKKEVLYKYRGLSNLKRFLEIILNKKLYGALYTELNDPMEGSFRYNYKIPHEIIEDLKDQKQKTYICSLSKKNDIGIMWTHYAEEHKGCCIEIEVTAKSWERIEVKYQSSSFKIADTSSLSDILKIKSIQWNYEEEVRYIKTAKDREVLSIKIKRIFLGYKLKASEFNFYKKLIQTLDSSIEVVKMKKESLDFGYKE</sequence>
<protein>
    <submittedName>
        <fullName evidence="1">DUF2971 domain-containing protein</fullName>
    </submittedName>
</protein>
<dbReference type="AlphaFoldDB" id="A0A4S2FIT1"/>
<accession>A0A4S2FIT1</accession>
<comment type="caution">
    <text evidence="1">The sequence shown here is derived from an EMBL/GenBank/DDBJ whole genome shotgun (WGS) entry which is preliminary data.</text>
</comment>